<evidence type="ECO:0000313" key="2">
    <source>
        <dbReference type="Proteomes" id="UP001166021"/>
    </source>
</evidence>
<comment type="caution">
    <text evidence="1">The sequence shown here is derived from an EMBL/GenBank/DDBJ whole genome shotgun (WGS) entry which is preliminary data.</text>
</comment>
<gene>
    <name evidence="1" type="ORF">HPE56_02610</name>
</gene>
<evidence type="ECO:0000313" key="1">
    <source>
        <dbReference type="EMBL" id="MBD0776673.1"/>
    </source>
</evidence>
<reference evidence="1" key="1">
    <citation type="submission" date="2020-05" db="EMBL/GenBank/DDBJ databases">
        <title>The draft genome sequence of Maribacter sp. ANRC-HE7.</title>
        <authorList>
            <person name="Mu L."/>
        </authorList>
    </citation>
    <scope>NUCLEOTIDE SEQUENCE</scope>
    <source>
        <strain evidence="1">ANRC-HE7</strain>
    </source>
</reference>
<accession>A0ABR7V0H5</accession>
<protein>
    <submittedName>
        <fullName evidence="1">Uncharacterized protein</fullName>
    </submittedName>
</protein>
<organism evidence="1 2">
    <name type="scientific">Maribacter aquimaris</name>
    <dbReference type="NCBI Taxonomy" id="2737171"/>
    <lineage>
        <taxon>Bacteria</taxon>
        <taxon>Pseudomonadati</taxon>
        <taxon>Bacteroidota</taxon>
        <taxon>Flavobacteriia</taxon>
        <taxon>Flavobacteriales</taxon>
        <taxon>Flavobacteriaceae</taxon>
        <taxon>Maribacter</taxon>
    </lineage>
</organism>
<proteinExistence type="predicted"/>
<sequence>MPSTRIIDMMLFDNEGETSTATGVGIIEKKENAFVFQEHWENAFFVNQIEK</sequence>
<name>A0ABR7V0H5_9FLAO</name>
<dbReference type="EMBL" id="JABTCF010000001">
    <property type="protein sequence ID" value="MBD0776673.1"/>
    <property type="molecule type" value="Genomic_DNA"/>
</dbReference>
<keyword evidence="2" id="KW-1185">Reference proteome</keyword>
<dbReference type="Proteomes" id="UP001166021">
    <property type="component" value="Unassembled WGS sequence"/>
</dbReference>